<organism evidence="5 6">
    <name type="scientific">Eoetvoesiella caeni</name>
    <dbReference type="NCBI Taxonomy" id="645616"/>
    <lineage>
        <taxon>Bacteria</taxon>
        <taxon>Pseudomonadati</taxon>
        <taxon>Pseudomonadota</taxon>
        <taxon>Betaproteobacteria</taxon>
        <taxon>Burkholderiales</taxon>
        <taxon>Alcaligenaceae</taxon>
        <taxon>Eoetvoesiella</taxon>
    </lineage>
</organism>
<dbReference type="InterPro" id="IPR045851">
    <property type="entry name" value="AMP-bd_C_sf"/>
</dbReference>
<evidence type="ECO:0000313" key="6">
    <source>
        <dbReference type="Proteomes" id="UP000253628"/>
    </source>
</evidence>
<feature type="domain" description="AMP-binding enzyme C-terminal" evidence="4">
    <location>
        <begin position="478"/>
        <end position="553"/>
    </location>
</feature>
<dbReference type="GO" id="GO:0031956">
    <property type="term" value="F:medium-chain fatty acid-CoA ligase activity"/>
    <property type="evidence" value="ECO:0007669"/>
    <property type="project" value="TreeGrafter"/>
</dbReference>
<name>A0A366HBD8_9BURK</name>
<dbReference type="PROSITE" id="PS00455">
    <property type="entry name" value="AMP_BINDING"/>
    <property type="match status" value="1"/>
</dbReference>
<proteinExistence type="inferred from homology"/>
<dbReference type="PANTHER" id="PTHR43201:SF5">
    <property type="entry name" value="MEDIUM-CHAIN ACYL-COA LIGASE ACSF2, MITOCHONDRIAL"/>
    <property type="match status" value="1"/>
</dbReference>
<dbReference type="Gene3D" id="3.40.50.12780">
    <property type="entry name" value="N-terminal domain of ligase-like"/>
    <property type="match status" value="1"/>
</dbReference>
<dbReference type="InterPro" id="IPR042099">
    <property type="entry name" value="ANL_N_sf"/>
</dbReference>
<evidence type="ECO:0000259" key="3">
    <source>
        <dbReference type="Pfam" id="PF00501"/>
    </source>
</evidence>
<dbReference type="Pfam" id="PF13193">
    <property type="entry name" value="AMP-binding_C"/>
    <property type="match status" value="1"/>
</dbReference>
<dbReference type="RefSeq" id="WP_170139904.1">
    <property type="nucleotide sequence ID" value="NZ_JACCEU010000007.1"/>
</dbReference>
<protein>
    <submittedName>
        <fullName evidence="5">Fatty-acyl-CoA synthase</fullName>
    </submittedName>
</protein>
<evidence type="ECO:0000256" key="1">
    <source>
        <dbReference type="ARBA" id="ARBA00006432"/>
    </source>
</evidence>
<comment type="caution">
    <text evidence="5">The sequence shown here is derived from an EMBL/GenBank/DDBJ whole genome shotgun (WGS) entry which is preliminary data.</text>
</comment>
<keyword evidence="6" id="KW-1185">Reference proteome</keyword>
<dbReference type="GO" id="GO:0006631">
    <property type="term" value="P:fatty acid metabolic process"/>
    <property type="evidence" value="ECO:0007669"/>
    <property type="project" value="TreeGrafter"/>
</dbReference>
<gene>
    <name evidence="5" type="ORF">DFR37_106113</name>
</gene>
<evidence type="ECO:0000259" key="4">
    <source>
        <dbReference type="Pfam" id="PF13193"/>
    </source>
</evidence>
<dbReference type="SUPFAM" id="SSF56801">
    <property type="entry name" value="Acetyl-CoA synthetase-like"/>
    <property type="match status" value="1"/>
</dbReference>
<evidence type="ECO:0000313" key="5">
    <source>
        <dbReference type="EMBL" id="RBP38821.1"/>
    </source>
</evidence>
<dbReference type="InterPro" id="IPR000873">
    <property type="entry name" value="AMP-dep_synth/lig_dom"/>
</dbReference>
<dbReference type="InterPro" id="IPR020845">
    <property type="entry name" value="AMP-binding_CS"/>
</dbReference>
<dbReference type="Gene3D" id="3.30.300.30">
    <property type="match status" value="1"/>
</dbReference>
<dbReference type="Pfam" id="PF00501">
    <property type="entry name" value="AMP-binding"/>
    <property type="match status" value="1"/>
</dbReference>
<dbReference type="FunFam" id="3.30.300.30:FF:000008">
    <property type="entry name" value="2,3-dihydroxybenzoate-AMP ligase"/>
    <property type="match status" value="1"/>
</dbReference>
<evidence type="ECO:0000256" key="2">
    <source>
        <dbReference type="ARBA" id="ARBA00022598"/>
    </source>
</evidence>
<comment type="similarity">
    <text evidence="1">Belongs to the ATP-dependent AMP-binding enzyme family.</text>
</comment>
<dbReference type="EMBL" id="QNRQ01000006">
    <property type="protein sequence ID" value="RBP38821.1"/>
    <property type="molecule type" value="Genomic_DNA"/>
</dbReference>
<dbReference type="PANTHER" id="PTHR43201">
    <property type="entry name" value="ACYL-COA SYNTHETASE"/>
    <property type="match status" value="1"/>
</dbReference>
<dbReference type="Proteomes" id="UP000253628">
    <property type="component" value="Unassembled WGS sequence"/>
</dbReference>
<dbReference type="InterPro" id="IPR025110">
    <property type="entry name" value="AMP-bd_C"/>
</dbReference>
<accession>A0A366HBD8</accession>
<dbReference type="AlphaFoldDB" id="A0A366HBD8"/>
<keyword evidence="2" id="KW-0436">Ligase</keyword>
<sequence length="575" mass="63481">MGVAKDRAVWTAETDNVELLDLTIGDMFDQGAEAVPEREAVVYKYPELGMDLRLDYRSFQAEVNKLAKGIIALGIEAGDKVAVLAPNIPEWLLLEIALAKVGAVLVTVNTGYRAAELEYLLRNGDIHTLFTVDKYRKSSFIEALDGLLPELRECRDPARDLLRTQALPRLRRVVMMRCESSYVGCLPFDQVLELGTAISDEQLRARQASVKPHDVAQIQYTSGTTGHPKGVMLTHHSTLNNALLTARRAGLADGERFLASMPLFHTAGCVVNVLSTLLHRGTLIMAVYFDARKMLELIDAEKPSIINMVPTMLIAMLGDPLFQQGRFNTRSITKMLTGGTSIPVVLIDEVHKRIGGNPMIVLGLTETSPIVCQTLPDDSFELKSTTVGQPLPHTSVKVVDQETGEVLGFDQPGELLVKGYLLMQGYYLMPEKTAETIDAQGWLHTGDLGMMDKNGYVRVIGRLKDMIIRGGENIYPVEIEEFLLGHESVEQAAVVAVPDEYMGEEAAAILRLAEGASLDEAVLREYCRARISRHKVPKYFLFVDEFPLTASGKFRKNVLREVALQMLGLNKGEGA</sequence>
<reference evidence="5 6" key="1">
    <citation type="submission" date="2018-06" db="EMBL/GenBank/DDBJ databases">
        <title>Genomic Encyclopedia of Type Strains, Phase IV (KMG-IV): sequencing the most valuable type-strain genomes for metagenomic binning, comparative biology and taxonomic classification.</title>
        <authorList>
            <person name="Goeker M."/>
        </authorList>
    </citation>
    <scope>NUCLEOTIDE SEQUENCE [LARGE SCALE GENOMIC DNA]</scope>
    <source>
        <strain evidence="5 6">DSM 25520</strain>
    </source>
</reference>
<feature type="domain" description="AMP-dependent synthetase/ligase" evidence="3">
    <location>
        <begin position="28"/>
        <end position="427"/>
    </location>
</feature>